<dbReference type="SUPFAM" id="SSF50249">
    <property type="entry name" value="Nucleic acid-binding proteins"/>
    <property type="match status" value="1"/>
</dbReference>
<evidence type="ECO:0000313" key="5">
    <source>
        <dbReference type="EMBL" id="KEQ19731.1"/>
    </source>
</evidence>
<name>A0A081NMQ8_9GAMM</name>
<comment type="caution">
    <text evidence="5">The sequence shown here is derived from an EMBL/GenBank/DDBJ whole genome shotgun (WGS) entry which is preliminary data.</text>
</comment>
<evidence type="ECO:0000259" key="4">
    <source>
        <dbReference type="Pfam" id="PF13452"/>
    </source>
</evidence>
<feature type="domain" description="ChsH2 C-terminal OB-fold" evidence="2">
    <location>
        <begin position="254"/>
        <end position="315"/>
    </location>
</feature>
<dbReference type="PANTHER" id="PTHR34075">
    <property type="entry name" value="BLR3430 PROTEIN"/>
    <property type="match status" value="1"/>
</dbReference>
<proteinExistence type="predicted"/>
<dbReference type="SUPFAM" id="SSF54637">
    <property type="entry name" value="Thioesterase/thiol ester dehydrase-isomerase"/>
    <property type="match status" value="1"/>
</dbReference>
<keyword evidence="6" id="KW-1185">Reference proteome</keyword>
<evidence type="ECO:0000259" key="3">
    <source>
        <dbReference type="Pfam" id="PF12172"/>
    </source>
</evidence>
<feature type="domain" description="FAS1-like dehydratase" evidence="4">
    <location>
        <begin position="18"/>
        <end position="167"/>
    </location>
</feature>
<reference evidence="5 6" key="1">
    <citation type="submission" date="2014-06" db="EMBL/GenBank/DDBJ databases">
        <title>Whole Genome Sequences of Three Symbiotic Endozoicomonas Bacteria.</title>
        <authorList>
            <person name="Neave M.J."/>
            <person name="Apprill A."/>
            <person name="Voolstra C.R."/>
        </authorList>
    </citation>
    <scope>NUCLEOTIDE SEQUENCE [LARGE SCALE GENOMIC DNA]</scope>
    <source>
        <strain evidence="5 6">DSM 25634</strain>
    </source>
</reference>
<dbReference type="Proteomes" id="UP000028073">
    <property type="component" value="Unassembled WGS sequence"/>
</dbReference>
<dbReference type="AlphaFoldDB" id="A0A081NMQ8"/>
<gene>
    <name evidence="5" type="ORF">GZ78_07625</name>
</gene>
<accession>A0A081NMQ8</accession>
<dbReference type="Pfam" id="PF01796">
    <property type="entry name" value="OB_ChsH2_C"/>
    <property type="match status" value="1"/>
</dbReference>
<dbReference type="Gene3D" id="3.10.129.10">
    <property type="entry name" value="Hotdog Thioesterase"/>
    <property type="match status" value="1"/>
</dbReference>
<dbReference type="InterPro" id="IPR052513">
    <property type="entry name" value="Thioester_dehydratase-like"/>
</dbReference>
<dbReference type="EMBL" id="JOKH01000001">
    <property type="protein sequence ID" value="KEQ19731.1"/>
    <property type="molecule type" value="Genomic_DNA"/>
</dbReference>
<dbReference type="InterPro" id="IPR022002">
    <property type="entry name" value="ChsH2_Znr"/>
</dbReference>
<dbReference type="RefSeq" id="WP_034834412.1">
    <property type="nucleotide sequence ID" value="NZ_JOKH01000001.1"/>
</dbReference>
<dbReference type="CDD" id="cd03441">
    <property type="entry name" value="R_hydratase_like"/>
    <property type="match status" value="1"/>
</dbReference>
<dbReference type="OrthoDB" id="3182121at2"/>
<feature type="region of interest" description="Disordered" evidence="1">
    <location>
        <begin position="179"/>
        <end position="206"/>
    </location>
</feature>
<dbReference type="InterPro" id="IPR029069">
    <property type="entry name" value="HotDog_dom_sf"/>
</dbReference>
<dbReference type="InterPro" id="IPR012340">
    <property type="entry name" value="NA-bd_OB-fold"/>
</dbReference>
<dbReference type="InterPro" id="IPR039569">
    <property type="entry name" value="FAS1-like_DH_region"/>
</dbReference>
<dbReference type="Pfam" id="PF12172">
    <property type="entry name" value="zf-ChsH2"/>
    <property type="match status" value="1"/>
</dbReference>
<dbReference type="STRING" id="1137799.GZ78_07625"/>
<organism evidence="5 6">
    <name type="scientific">Endozoicomonas numazuensis</name>
    <dbReference type="NCBI Taxonomy" id="1137799"/>
    <lineage>
        <taxon>Bacteria</taxon>
        <taxon>Pseudomonadati</taxon>
        <taxon>Pseudomonadota</taxon>
        <taxon>Gammaproteobacteria</taxon>
        <taxon>Oceanospirillales</taxon>
        <taxon>Endozoicomonadaceae</taxon>
        <taxon>Endozoicomonas</taxon>
    </lineage>
</organism>
<sequence>MTDQNNNKELEARMAETVGVRVGPHRSWDPVNQPMIRHWAQAMGDQNPMYTDAEYAAKSSEGSTIAPPTMLQAWTMRGVTGQHAPGTKERTEAQPYVLNILDEYGFVGVVAVNCDQEYFRTLKPGDDISHYMEIESISERKDTALGSGYFVTELWTFVDQNEEKVGEMRFRLLKFIPPKSDNKPKASSADQQNKSAKAKKAVRPRPGINRDNRFFWDGLKEGKLLIQRCKSCETLRHPPSPMCPSCRSLERDAVEASGNGVIHSFVNLHHPALPAFDEPNPIALVELEEGTRLVAGLVGIEPEDVKIGMSVKAEITQCDEELTLALFRPVEA</sequence>
<dbReference type="Gene3D" id="6.10.30.10">
    <property type="match status" value="1"/>
</dbReference>
<feature type="domain" description="ChsH2 rubredoxin-like zinc ribbon" evidence="3">
    <location>
        <begin position="216"/>
        <end position="248"/>
    </location>
</feature>
<evidence type="ECO:0000313" key="6">
    <source>
        <dbReference type="Proteomes" id="UP000028073"/>
    </source>
</evidence>
<dbReference type="InterPro" id="IPR002878">
    <property type="entry name" value="ChsH2_C"/>
</dbReference>
<dbReference type="Pfam" id="PF13452">
    <property type="entry name" value="FAS1_DH_region"/>
    <property type="match status" value="1"/>
</dbReference>
<dbReference type="PANTHER" id="PTHR34075:SF5">
    <property type="entry name" value="BLR3430 PROTEIN"/>
    <property type="match status" value="1"/>
</dbReference>
<evidence type="ECO:0008006" key="7">
    <source>
        <dbReference type="Google" id="ProtNLM"/>
    </source>
</evidence>
<evidence type="ECO:0000259" key="2">
    <source>
        <dbReference type="Pfam" id="PF01796"/>
    </source>
</evidence>
<protein>
    <recommendedName>
        <fullName evidence="7">DNA-binding protein</fullName>
    </recommendedName>
</protein>
<dbReference type="eggNOG" id="COG1545">
    <property type="taxonomic scope" value="Bacteria"/>
</dbReference>
<evidence type="ECO:0000256" key="1">
    <source>
        <dbReference type="SAM" id="MobiDB-lite"/>
    </source>
</evidence>